<evidence type="ECO:0000313" key="8">
    <source>
        <dbReference type="EMBL" id="GER61060.1"/>
    </source>
</evidence>
<feature type="transmembrane region" description="Helical" evidence="6">
    <location>
        <begin position="7"/>
        <end position="26"/>
    </location>
</feature>
<proteinExistence type="predicted"/>
<evidence type="ECO:0000256" key="2">
    <source>
        <dbReference type="ARBA" id="ARBA00022475"/>
    </source>
</evidence>
<dbReference type="Pfam" id="PF06271">
    <property type="entry name" value="RDD"/>
    <property type="match status" value="1"/>
</dbReference>
<feature type="transmembrane region" description="Helical" evidence="6">
    <location>
        <begin position="46"/>
        <end position="66"/>
    </location>
</feature>
<dbReference type="InterPro" id="IPR051791">
    <property type="entry name" value="Pra-immunoreactive"/>
</dbReference>
<keyword evidence="5 6" id="KW-0472">Membrane</keyword>
<dbReference type="PANTHER" id="PTHR36115:SF6">
    <property type="entry name" value="PROLINE-RICH ANTIGEN HOMOLOG"/>
    <property type="match status" value="1"/>
</dbReference>
<keyword evidence="3 6" id="KW-0812">Transmembrane</keyword>
<evidence type="ECO:0000256" key="5">
    <source>
        <dbReference type="ARBA" id="ARBA00023136"/>
    </source>
</evidence>
<comment type="subcellular location">
    <subcellularLocation>
        <location evidence="1">Cell membrane</location>
        <topology evidence="1">Multi-pass membrane protein</topology>
    </subcellularLocation>
</comment>
<dbReference type="RefSeq" id="WP_151675491.1">
    <property type="nucleotide sequence ID" value="NZ_BKCG01000027.1"/>
</dbReference>
<keyword evidence="2" id="KW-1003">Cell membrane</keyword>
<keyword evidence="9" id="KW-1185">Reference proteome</keyword>
<gene>
    <name evidence="8" type="ORF">ULMA_31680</name>
</gene>
<dbReference type="GO" id="GO:0005886">
    <property type="term" value="C:plasma membrane"/>
    <property type="evidence" value="ECO:0007669"/>
    <property type="project" value="UniProtKB-SubCell"/>
</dbReference>
<evidence type="ECO:0000259" key="7">
    <source>
        <dbReference type="Pfam" id="PF06271"/>
    </source>
</evidence>
<dbReference type="EMBL" id="BKCG01000027">
    <property type="protein sequence ID" value="GER61060.1"/>
    <property type="molecule type" value="Genomic_DNA"/>
</dbReference>
<keyword evidence="4 6" id="KW-1133">Transmembrane helix</keyword>
<evidence type="ECO:0000256" key="4">
    <source>
        <dbReference type="ARBA" id="ARBA00022989"/>
    </source>
</evidence>
<evidence type="ECO:0000256" key="1">
    <source>
        <dbReference type="ARBA" id="ARBA00004651"/>
    </source>
</evidence>
<dbReference type="PANTHER" id="PTHR36115">
    <property type="entry name" value="PROLINE-RICH ANTIGEN HOMOLOG-RELATED"/>
    <property type="match status" value="1"/>
</dbReference>
<evidence type="ECO:0000256" key="3">
    <source>
        <dbReference type="ARBA" id="ARBA00022692"/>
    </source>
</evidence>
<feature type="transmembrane region" description="Helical" evidence="6">
    <location>
        <begin position="95"/>
        <end position="116"/>
    </location>
</feature>
<feature type="domain" description="RDD" evidence="7">
    <location>
        <begin position="8"/>
        <end position="127"/>
    </location>
</feature>
<dbReference type="AlphaFoldDB" id="A0A5J4J587"/>
<organism evidence="8 9">
    <name type="scientific">Patiriisocius marinus</name>
    <dbReference type="NCBI Taxonomy" id="1397112"/>
    <lineage>
        <taxon>Bacteria</taxon>
        <taxon>Pseudomonadati</taxon>
        <taxon>Bacteroidota</taxon>
        <taxon>Flavobacteriia</taxon>
        <taxon>Flavobacteriales</taxon>
        <taxon>Flavobacteriaceae</taxon>
        <taxon>Patiriisocius</taxon>
    </lineage>
</organism>
<reference evidence="9" key="1">
    <citation type="submission" date="2019-08" db="EMBL/GenBank/DDBJ databases">
        <title>Draft genome sequence of Ulvibacter marinus type strain NBRC 109484.</title>
        <authorList>
            <person name="Kawano K."/>
            <person name="Ushijima N."/>
            <person name="Kihara M."/>
            <person name="Itoh H."/>
        </authorList>
    </citation>
    <scope>NUCLEOTIDE SEQUENCE [LARGE SCALE GENOMIC DNA]</scope>
    <source>
        <strain evidence="9">NBRC 109484</strain>
    </source>
</reference>
<evidence type="ECO:0000313" key="9">
    <source>
        <dbReference type="Proteomes" id="UP000326509"/>
    </source>
</evidence>
<accession>A0A5J4J587</accession>
<name>A0A5J4J587_9FLAO</name>
<dbReference type="Proteomes" id="UP000326509">
    <property type="component" value="Unassembled WGS sequence"/>
</dbReference>
<sequence>MNQINNYRLFALLIDLVIISVLYSIASNFLILNIELGVENISTTNVVYGYSFLFVFYLFYFLIFDFTNNGNTLGKILTKITVVSKQKNKLNYNKFLRTILKIISLVIFPVAAILFFTNGTSLQDKITKTKTIKSN</sequence>
<dbReference type="InterPro" id="IPR010432">
    <property type="entry name" value="RDD"/>
</dbReference>
<evidence type="ECO:0000256" key="6">
    <source>
        <dbReference type="SAM" id="Phobius"/>
    </source>
</evidence>
<comment type="caution">
    <text evidence="8">The sequence shown here is derived from an EMBL/GenBank/DDBJ whole genome shotgun (WGS) entry which is preliminary data.</text>
</comment>
<protein>
    <recommendedName>
        <fullName evidence="7">RDD domain-containing protein</fullName>
    </recommendedName>
</protein>